<protein>
    <submittedName>
        <fullName evidence="6">Cation transporter</fullName>
    </submittedName>
</protein>
<dbReference type="GO" id="GO:0016020">
    <property type="term" value="C:membrane"/>
    <property type="evidence" value="ECO:0007669"/>
    <property type="project" value="UniProtKB-SubCell"/>
</dbReference>
<evidence type="ECO:0000313" key="6">
    <source>
        <dbReference type="EMBL" id="QQZ51866.1"/>
    </source>
</evidence>
<comment type="subcellular location">
    <subcellularLocation>
        <location evidence="1">Membrane</location>
        <topology evidence="1">Multi-pass membrane protein</topology>
    </subcellularLocation>
</comment>
<reference evidence="6" key="1">
    <citation type="submission" date="2021-01" db="EMBL/GenBank/DDBJ databases">
        <title>Genome sequence of Phenylobacterium sp. 20VBR1 isolated from a valley glaceir, Ny-Alesund, Svalbard.</title>
        <authorList>
            <person name="Thomas F.A."/>
            <person name="Krishnan K.P."/>
            <person name="Sinha R.K."/>
        </authorList>
    </citation>
    <scope>NUCLEOTIDE SEQUENCE</scope>
    <source>
        <strain evidence="6">20VBR1</strain>
    </source>
</reference>
<evidence type="ECO:0000256" key="1">
    <source>
        <dbReference type="ARBA" id="ARBA00004141"/>
    </source>
</evidence>
<evidence type="ECO:0000256" key="2">
    <source>
        <dbReference type="ARBA" id="ARBA00022692"/>
    </source>
</evidence>
<organism evidence="6">
    <name type="scientific">Phenylobacterium glaciei</name>
    <dbReference type="NCBI Taxonomy" id="2803784"/>
    <lineage>
        <taxon>Bacteria</taxon>
        <taxon>Pseudomonadati</taxon>
        <taxon>Pseudomonadota</taxon>
        <taxon>Alphaproteobacteria</taxon>
        <taxon>Caulobacterales</taxon>
        <taxon>Caulobacteraceae</taxon>
        <taxon>Phenylobacterium</taxon>
    </lineage>
</organism>
<accession>A0A974P622</accession>
<gene>
    <name evidence="6" type="ORF">JKL49_01120</name>
</gene>
<evidence type="ECO:0000256" key="3">
    <source>
        <dbReference type="ARBA" id="ARBA00022989"/>
    </source>
</evidence>
<keyword evidence="2" id="KW-0812">Transmembrane</keyword>
<dbReference type="EMBL" id="CP068570">
    <property type="protein sequence ID" value="QQZ51866.1"/>
    <property type="molecule type" value="Genomic_DNA"/>
</dbReference>
<name>A0A974P622_9CAUL</name>
<feature type="compositionally biased region" description="Low complexity" evidence="5">
    <location>
        <begin position="123"/>
        <end position="138"/>
    </location>
</feature>
<keyword evidence="4" id="KW-0472">Membrane</keyword>
<proteinExistence type="predicted"/>
<dbReference type="AlphaFoldDB" id="A0A974P622"/>
<dbReference type="Gene3D" id="1.20.1510.10">
    <property type="entry name" value="Cation efflux protein transmembrane domain"/>
    <property type="match status" value="1"/>
</dbReference>
<feature type="region of interest" description="Disordered" evidence="5">
    <location>
        <begin position="123"/>
        <end position="197"/>
    </location>
</feature>
<evidence type="ECO:0000256" key="5">
    <source>
        <dbReference type="SAM" id="MobiDB-lite"/>
    </source>
</evidence>
<dbReference type="InterPro" id="IPR027469">
    <property type="entry name" value="Cation_efflux_TMD_sf"/>
</dbReference>
<evidence type="ECO:0000256" key="4">
    <source>
        <dbReference type="ARBA" id="ARBA00023136"/>
    </source>
</evidence>
<keyword evidence="3" id="KW-1133">Transmembrane helix</keyword>
<dbReference type="SUPFAM" id="SSF161111">
    <property type="entry name" value="Cation efflux protein transmembrane domain-like"/>
    <property type="match status" value="1"/>
</dbReference>
<sequence>MALAAGALAINLVCVWLLKPAQSHAHDRDGDLNLSAAHLHLAGDAVISALAIAGLAAGRYLGWTWTDPVAALVGRASWPTSPGDCSAAPARCCWTSIPAPSSPRRSAGGWRARVNASWTCISGASAPATTPPSSSSPRLIRRRPGLSRPSGGPGGPKSRNCGSPRPHDGLTGVHGSAFSRSDESRTWAASGLGPVGR</sequence>